<dbReference type="EMBL" id="GG692397">
    <property type="protein sequence ID" value="EER33967.1"/>
    <property type="molecule type" value="Genomic_DNA"/>
</dbReference>
<dbReference type="RefSeq" id="XP_002548488.1">
    <property type="nucleotide sequence ID" value="XM_002548442.1"/>
</dbReference>
<dbReference type="PANTHER" id="PTHR47549:SF1">
    <property type="entry name" value="GOLGI APPARATUS MEMBRANE PROTEIN TVP38"/>
    <property type="match status" value="1"/>
</dbReference>
<evidence type="ECO:0000256" key="1">
    <source>
        <dbReference type="ARBA" id="ARBA00002978"/>
    </source>
</evidence>
<feature type="compositionally biased region" description="Basic and acidic residues" evidence="10">
    <location>
        <begin position="331"/>
        <end position="343"/>
    </location>
</feature>
<name>C5M8R3_CANTT</name>
<dbReference type="AlphaFoldDB" id="C5M8R3"/>
<evidence type="ECO:0000256" key="2">
    <source>
        <dbReference type="ARBA" id="ARBA00004653"/>
    </source>
</evidence>
<feature type="region of interest" description="Disordered" evidence="10">
    <location>
        <begin position="324"/>
        <end position="371"/>
    </location>
</feature>
<dbReference type="InterPro" id="IPR051076">
    <property type="entry name" value="Golgi_membrane_TVP38/TMEM64"/>
</dbReference>
<comment type="function">
    <text evidence="1">Golgi membrane protein involved in vesicular trafficking and spindle migration.</text>
</comment>
<dbReference type="GO" id="GO:0000022">
    <property type="term" value="P:mitotic spindle elongation"/>
    <property type="evidence" value="ECO:0007669"/>
    <property type="project" value="TreeGrafter"/>
</dbReference>
<feature type="transmembrane region" description="Helical" evidence="11">
    <location>
        <begin position="56"/>
        <end position="86"/>
    </location>
</feature>
<dbReference type="GO" id="GO:0016192">
    <property type="term" value="P:vesicle-mediated transport"/>
    <property type="evidence" value="ECO:0007669"/>
    <property type="project" value="TreeGrafter"/>
</dbReference>
<feature type="compositionally biased region" description="Polar residues" evidence="10">
    <location>
        <begin position="349"/>
        <end position="371"/>
    </location>
</feature>
<dbReference type="OrthoDB" id="166803at2759"/>
<keyword evidence="7 11" id="KW-1133">Transmembrane helix</keyword>
<evidence type="ECO:0000256" key="6">
    <source>
        <dbReference type="ARBA" id="ARBA00022692"/>
    </source>
</evidence>
<keyword evidence="9 11" id="KW-0472">Membrane</keyword>
<protein>
    <recommendedName>
        <fullName evidence="4">Golgi apparatus membrane protein TVP38</fullName>
    </recommendedName>
    <alternativeName>
        <fullName evidence="5">Golgi apparatus membrane protein tvp38</fullName>
    </alternativeName>
</protein>
<dbReference type="VEuPathDB" id="FungiDB:CTRG_02785"/>
<evidence type="ECO:0000313" key="14">
    <source>
        <dbReference type="Proteomes" id="UP000002037"/>
    </source>
</evidence>
<reference evidence="13 14" key="1">
    <citation type="journal article" date="2009" name="Nature">
        <title>Evolution of pathogenicity and sexual reproduction in eight Candida genomes.</title>
        <authorList>
            <person name="Butler G."/>
            <person name="Rasmussen M.D."/>
            <person name="Lin M.F."/>
            <person name="Santos M.A."/>
            <person name="Sakthikumar S."/>
            <person name="Munro C.A."/>
            <person name="Rheinbay E."/>
            <person name="Grabherr M."/>
            <person name="Forche A."/>
            <person name="Reedy J.L."/>
            <person name="Agrafioti I."/>
            <person name="Arnaud M.B."/>
            <person name="Bates S."/>
            <person name="Brown A.J."/>
            <person name="Brunke S."/>
            <person name="Costanzo M.C."/>
            <person name="Fitzpatrick D.A."/>
            <person name="de Groot P.W."/>
            <person name="Harris D."/>
            <person name="Hoyer L.L."/>
            <person name="Hube B."/>
            <person name="Klis F.M."/>
            <person name="Kodira C."/>
            <person name="Lennard N."/>
            <person name="Logue M.E."/>
            <person name="Martin R."/>
            <person name="Neiman A.M."/>
            <person name="Nikolaou E."/>
            <person name="Quail M.A."/>
            <person name="Quinn J."/>
            <person name="Santos M.C."/>
            <person name="Schmitzberger F.F."/>
            <person name="Sherlock G."/>
            <person name="Shah P."/>
            <person name="Silverstein K.A."/>
            <person name="Skrzypek M.S."/>
            <person name="Soll D."/>
            <person name="Staggs R."/>
            <person name="Stansfield I."/>
            <person name="Stumpf M.P."/>
            <person name="Sudbery P.E."/>
            <person name="Srikantha T."/>
            <person name="Zeng Q."/>
            <person name="Berman J."/>
            <person name="Berriman M."/>
            <person name="Heitman J."/>
            <person name="Gow N.A."/>
            <person name="Lorenz M.C."/>
            <person name="Birren B.W."/>
            <person name="Kellis M."/>
            <person name="Cuomo C.A."/>
        </authorList>
    </citation>
    <scope>NUCLEOTIDE SEQUENCE [LARGE SCALE GENOMIC DNA]</scope>
    <source>
        <strain evidence="14">ATCC MYA-3404 / T1</strain>
    </source>
</reference>
<evidence type="ECO:0000256" key="11">
    <source>
        <dbReference type="SAM" id="Phobius"/>
    </source>
</evidence>
<evidence type="ECO:0000256" key="10">
    <source>
        <dbReference type="SAM" id="MobiDB-lite"/>
    </source>
</evidence>
<dbReference type="STRING" id="294747.C5M8R3"/>
<feature type="transmembrane region" description="Helical" evidence="11">
    <location>
        <begin position="132"/>
        <end position="154"/>
    </location>
</feature>
<dbReference type="KEGG" id="ctp:CTRG_02785"/>
<gene>
    <name evidence="13" type="ORF">CTRG_02785</name>
</gene>
<evidence type="ECO:0000256" key="3">
    <source>
        <dbReference type="ARBA" id="ARBA00008640"/>
    </source>
</evidence>
<feature type="transmembrane region" description="Helical" evidence="11">
    <location>
        <begin position="181"/>
        <end position="204"/>
    </location>
</feature>
<comment type="similarity">
    <text evidence="3">Belongs to the TVP38/TMEM64 family.</text>
</comment>
<dbReference type="GO" id="GO:0000139">
    <property type="term" value="C:Golgi membrane"/>
    <property type="evidence" value="ECO:0007669"/>
    <property type="project" value="UniProtKB-SubCell"/>
</dbReference>
<proteinExistence type="inferred from homology"/>
<accession>C5M8R3</accession>
<dbReference type="GeneID" id="8298347"/>
<keyword evidence="6 11" id="KW-0812">Transmembrane</keyword>
<dbReference type="Pfam" id="PF09335">
    <property type="entry name" value="VTT_dom"/>
    <property type="match status" value="1"/>
</dbReference>
<feature type="transmembrane region" description="Helical" evidence="11">
    <location>
        <begin position="250"/>
        <end position="268"/>
    </location>
</feature>
<sequence length="371" mass="41115">MPQLPSSDNNGYRYRTVSPSSPNTLRGILSAKIASGAIIAQQAKEWYFQQSIGKRILLAILLVILGIIGTLFLIFHVYIIKFLIYLSDQWHDLKFGSLIIFILVFMVGFPPLIGFTGLSLLTGMIYGFPNGWPLLACASISGCTCSFLIFRYVLQKQAQKLMNHNETFRAFAEILRDDNSLLLLILIRLCPLPYSLSNGALAAIPELPLSTYFLATFITSPKLLIHLFVGSKLKEIGDDKSTGSTRIVDIISIIITATAASLAAYLIYAKMQQKLASYHSRGLAADDTLVFGNFEDDLEMGSHNEIELNSADFDADNFIIEDDDEDDYEDDHNNSNKPTKDNGVRISETETSNDLSIEGSTSVNSTNNRDI</sequence>
<feature type="domain" description="VTT" evidence="12">
    <location>
        <begin position="116"/>
        <end position="231"/>
    </location>
</feature>
<keyword evidence="14" id="KW-1185">Reference proteome</keyword>
<dbReference type="InterPro" id="IPR032816">
    <property type="entry name" value="VTT_dom"/>
</dbReference>
<evidence type="ECO:0000256" key="5">
    <source>
        <dbReference type="ARBA" id="ARBA00020673"/>
    </source>
</evidence>
<dbReference type="PANTHER" id="PTHR47549">
    <property type="entry name" value="GOLGI APPARATUS MEMBRANE PROTEIN TVP38-RELATED"/>
    <property type="match status" value="1"/>
</dbReference>
<organism evidence="13 14">
    <name type="scientific">Candida tropicalis (strain ATCC MYA-3404 / T1)</name>
    <name type="common">Yeast</name>
    <dbReference type="NCBI Taxonomy" id="294747"/>
    <lineage>
        <taxon>Eukaryota</taxon>
        <taxon>Fungi</taxon>
        <taxon>Dikarya</taxon>
        <taxon>Ascomycota</taxon>
        <taxon>Saccharomycotina</taxon>
        <taxon>Pichiomycetes</taxon>
        <taxon>Debaryomycetaceae</taxon>
        <taxon>Candida/Lodderomyces clade</taxon>
        <taxon>Candida</taxon>
    </lineage>
</organism>
<evidence type="ECO:0000256" key="4">
    <source>
        <dbReference type="ARBA" id="ARBA00013533"/>
    </source>
</evidence>
<dbReference type="HOGENOM" id="CLU_041954_1_0_1"/>
<evidence type="ECO:0000256" key="7">
    <source>
        <dbReference type="ARBA" id="ARBA00022989"/>
    </source>
</evidence>
<keyword evidence="8" id="KW-0333">Golgi apparatus</keyword>
<comment type="subcellular location">
    <subcellularLocation>
        <location evidence="2">Golgi apparatus membrane</location>
        <topology evidence="2">Multi-pass membrane protein</topology>
    </subcellularLocation>
</comment>
<evidence type="ECO:0000256" key="9">
    <source>
        <dbReference type="ARBA" id="ARBA00023136"/>
    </source>
</evidence>
<evidence type="ECO:0000256" key="8">
    <source>
        <dbReference type="ARBA" id="ARBA00023034"/>
    </source>
</evidence>
<evidence type="ECO:0000259" key="12">
    <source>
        <dbReference type="Pfam" id="PF09335"/>
    </source>
</evidence>
<feature type="transmembrane region" description="Helical" evidence="11">
    <location>
        <begin position="98"/>
        <end position="126"/>
    </location>
</feature>
<dbReference type="Proteomes" id="UP000002037">
    <property type="component" value="Unassembled WGS sequence"/>
</dbReference>
<dbReference type="eggNOG" id="KOG3140">
    <property type="taxonomic scope" value="Eukaryota"/>
</dbReference>
<evidence type="ECO:0000313" key="13">
    <source>
        <dbReference type="EMBL" id="EER33967.1"/>
    </source>
</evidence>